<protein>
    <recommendedName>
        <fullName evidence="4">Mid2 domain-containing protein</fullName>
    </recommendedName>
</protein>
<dbReference type="Proteomes" id="UP000247810">
    <property type="component" value="Unassembled WGS sequence"/>
</dbReference>
<keyword evidence="1" id="KW-0812">Transmembrane</keyword>
<keyword evidence="1" id="KW-1133">Transmembrane helix</keyword>
<proteinExistence type="predicted"/>
<dbReference type="VEuPathDB" id="FungiDB:BO71DRAFT_167268"/>
<evidence type="ECO:0008006" key="4">
    <source>
        <dbReference type="Google" id="ProtNLM"/>
    </source>
</evidence>
<gene>
    <name evidence="2" type="ORF">BO71DRAFT_167268</name>
</gene>
<reference evidence="2 3" key="1">
    <citation type="submission" date="2018-02" db="EMBL/GenBank/DDBJ databases">
        <title>The genomes of Aspergillus section Nigri reveals drivers in fungal speciation.</title>
        <authorList>
            <consortium name="DOE Joint Genome Institute"/>
            <person name="Vesth T.C."/>
            <person name="Nybo J."/>
            <person name="Theobald S."/>
            <person name="Brandl J."/>
            <person name="Frisvad J.C."/>
            <person name="Nielsen K.F."/>
            <person name="Lyhne E.K."/>
            <person name="Kogle M.E."/>
            <person name="Kuo A."/>
            <person name="Riley R."/>
            <person name="Clum A."/>
            <person name="Nolan M."/>
            <person name="Lipzen A."/>
            <person name="Salamov A."/>
            <person name="Henrissat B."/>
            <person name="Wiebenga A."/>
            <person name="De vries R.P."/>
            <person name="Grigoriev I.V."/>
            <person name="Mortensen U.H."/>
            <person name="Andersen M.R."/>
            <person name="Baker S.E."/>
        </authorList>
    </citation>
    <scope>NUCLEOTIDE SEQUENCE [LARGE SCALE GENOMIC DNA]</scope>
    <source>
        <strain evidence="2 3">CBS 707.79</strain>
    </source>
</reference>
<feature type="transmembrane region" description="Helical" evidence="1">
    <location>
        <begin position="244"/>
        <end position="271"/>
    </location>
</feature>
<dbReference type="EMBL" id="KZ825835">
    <property type="protein sequence ID" value="PYH96618.1"/>
    <property type="molecule type" value="Genomic_DNA"/>
</dbReference>
<organism evidence="2 3">
    <name type="scientific">Aspergillus ellipticus CBS 707.79</name>
    <dbReference type="NCBI Taxonomy" id="1448320"/>
    <lineage>
        <taxon>Eukaryota</taxon>
        <taxon>Fungi</taxon>
        <taxon>Dikarya</taxon>
        <taxon>Ascomycota</taxon>
        <taxon>Pezizomycotina</taxon>
        <taxon>Eurotiomycetes</taxon>
        <taxon>Eurotiomycetidae</taxon>
        <taxon>Eurotiales</taxon>
        <taxon>Aspergillaceae</taxon>
        <taxon>Aspergillus</taxon>
        <taxon>Aspergillus subgen. Circumdati</taxon>
    </lineage>
</organism>
<evidence type="ECO:0000313" key="3">
    <source>
        <dbReference type="Proteomes" id="UP000247810"/>
    </source>
</evidence>
<dbReference type="AlphaFoldDB" id="A0A319E7C1"/>
<dbReference type="OrthoDB" id="5215637at2759"/>
<name>A0A319E7C1_9EURO</name>
<keyword evidence="3" id="KW-1185">Reference proteome</keyword>
<dbReference type="STRING" id="1448320.A0A319E7C1"/>
<accession>A0A319E7C1</accession>
<keyword evidence="1" id="KW-0472">Membrane</keyword>
<sequence>MPSADLNWSLGFSVPPTTNHSSPPWTGAMSSSYPYTRCRFHSPTPTPTTTTTTTTTLLTLILLLLTLSFPTLASATESQNSTCYWPNGDTNTDYVPCPNSKTCCLRGEACLSNGLCYGPKLNIAYRGACTDDSWPISECPRVCYEEIPDHWANLFSCPNSSTNVFTCGHAGWATAVCDTTLGTWEWDSGNVTVGQDGMISTTDVATNCSANGSTVVTETSGVGSGNLTALQSGSPERSSSGISAVALGTGLGAGLGVPLLVVSSFLVYFCVRMRRRLYAAGTEGHENPRRVPYRQHDVVEIATQPHNMATKLDGFKPRRAELYG</sequence>
<evidence type="ECO:0000313" key="2">
    <source>
        <dbReference type="EMBL" id="PYH96618.1"/>
    </source>
</evidence>
<evidence type="ECO:0000256" key="1">
    <source>
        <dbReference type="SAM" id="Phobius"/>
    </source>
</evidence>